<dbReference type="EMBL" id="CM023481">
    <property type="protein sequence ID" value="KAH6947077.1"/>
    <property type="molecule type" value="Genomic_DNA"/>
</dbReference>
<accession>A0ACB7TP01</accession>
<evidence type="ECO:0000313" key="2">
    <source>
        <dbReference type="Proteomes" id="UP000821845"/>
    </source>
</evidence>
<sequence length="183" mass="18257">MSEDGRRYPPRSRKHVSPTARKMSSAHCRDSVPHEWAFTDGKVLVLLGVSACFAGDVLLGGAGYGASAGLGTGLGVGGYPVGGGFGAGYNQQAGASQGGFSAGASGHTQGSGAFDRGNAYKNVQGYSNQGGHRSNQGFSQSSSNRYGSGFGQGSAGYNRGASGAQGSYGAQGYGHQAGGVGLY</sequence>
<name>A0ACB7TP01_HYAAI</name>
<gene>
    <name evidence="1" type="ORF">HPB50_017039</name>
</gene>
<comment type="caution">
    <text evidence="1">The sequence shown here is derived from an EMBL/GenBank/DDBJ whole genome shotgun (WGS) entry which is preliminary data.</text>
</comment>
<dbReference type="Proteomes" id="UP000821845">
    <property type="component" value="Chromosome 1"/>
</dbReference>
<evidence type="ECO:0000313" key="1">
    <source>
        <dbReference type="EMBL" id="KAH6947077.1"/>
    </source>
</evidence>
<proteinExistence type="predicted"/>
<protein>
    <submittedName>
        <fullName evidence="1">Uncharacterized protein</fullName>
    </submittedName>
</protein>
<reference evidence="1" key="1">
    <citation type="submission" date="2020-05" db="EMBL/GenBank/DDBJ databases">
        <title>Large-scale comparative analyses of tick genomes elucidate their genetic diversity and vector capacities.</title>
        <authorList>
            <person name="Jia N."/>
            <person name="Wang J."/>
            <person name="Shi W."/>
            <person name="Du L."/>
            <person name="Sun Y."/>
            <person name="Zhan W."/>
            <person name="Jiang J."/>
            <person name="Wang Q."/>
            <person name="Zhang B."/>
            <person name="Ji P."/>
            <person name="Sakyi L.B."/>
            <person name="Cui X."/>
            <person name="Yuan T."/>
            <person name="Jiang B."/>
            <person name="Yang W."/>
            <person name="Lam T.T.-Y."/>
            <person name="Chang Q."/>
            <person name="Ding S."/>
            <person name="Wang X."/>
            <person name="Zhu J."/>
            <person name="Ruan X."/>
            <person name="Zhao L."/>
            <person name="Wei J."/>
            <person name="Que T."/>
            <person name="Du C."/>
            <person name="Cheng J."/>
            <person name="Dai P."/>
            <person name="Han X."/>
            <person name="Huang E."/>
            <person name="Gao Y."/>
            <person name="Liu J."/>
            <person name="Shao H."/>
            <person name="Ye R."/>
            <person name="Li L."/>
            <person name="Wei W."/>
            <person name="Wang X."/>
            <person name="Wang C."/>
            <person name="Yang T."/>
            <person name="Huo Q."/>
            <person name="Li W."/>
            <person name="Guo W."/>
            <person name="Chen H."/>
            <person name="Zhou L."/>
            <person name="Ni X."/>
            <person name="Tian J."/>
            <person name="Zhou Y."/>
            <person name="Sheng Y."/>
            <person name="Liu T."/>
            <person name="Pan Y."/>
            <person name="Xia L."/>
            <person name="Li J."/>
            <person name="Zhao F."/>
            <person name="Cao W."/>
        </authorList>
    </citation>
    <scope>NUCLEOTIDE SEQUENCE</scope>
    <source>
        <strain evidence="1">Hyas-2018</strain>
    </source>
</reference>
<keyword evidence="2" id="KW-1185">Reference proteome</keyword>
<organism evidence="1 2">
    <name type="scientific">Hyalomma asiaticum</name>
    <name type="common">Tick</name>
    <dbReference type="NCBI Taxonomy" id="266040"/>
    <lineage>
        <taxon>Eukaryota</taxon>
        <taxon>Metazoa</taxon>
        <taxon>Ecdysozoa</taxon>
        <taxon>Arthropoda</taxon>
        <taxon>Chelicerata</taxon>
        <taxon>Arachnida</taxon>
        <taxon>Acari</taxon>
        <taxon>Parasitiformes</taxon>
        <taxon>Ixodida</taxon>
        <taxon>Ixodoidea</taxon>
        <taxon>Ixodidae</taxon>
        <taxon>Hyalomminae</taxon>
        <taxon>Hyalomma</taxon>
    </lineage>
</organism>